<dbReference type="Proteomes" id="UP001054945">
    <property type="component" value="Unassembled WGS sequence"/>
</dbReference>
<gene>
    <name evidence="1" type="ORF">CEXT_573731</name>
</gene>
<dbReference type="AlphaFoldDB" id="A0AAV4YFZ8"/>
<dbReference type="EMBL" id="BPLR01019202">
    <property type="protein sequence ID" value="GIZ05092.1"/>
    <property type="molecule type" value="Genomic_DNA"/>
</dbReference>
<reference evidence="1 2" key="1">
    <citation type="submission" date="2021-06" db="EMBL/GenBank/DDBJ databases">
        <title>Caerostris extrusa draft genome.</title>
        <authorList>
            <person name="Kono N."/>
            <person name="Arakawa K."/>
        </authorList>
    </citation>
    <scope>NUCLEOTIDE SEQUENCE [LARGE SCALE GENOMIC DNA]</scope>
</reference>
<name>A0AAV4YFZ8_CAEEX</name>
<comment type="caution">
    <text evidence="1">The sequence shown here is derived from an EMBL/GenBank/DDBJ whole genome shotgun (WGS) entry which is preliminary data.</text>
</comment>
<proteinExistence type="predicted"/>
<protein>
    <submittedName>
        <fullName evidence="1">Uncharacterized protein</fullName>
    </submittedName>
</protein>
<organism evidence="1 2">
    <name type="scientific">Caerostris extrusa</name>
    <name type="common">Bark spider</name>
    <name type="synonym">Caerostris bankana</name>
    <dbReference type="NCBI Taxonomy" id="172846"/>
    <lineage>
        <taxon>Eukaryota</taxon>
        <taxon>Metazoa</taxon>
        <taxon>Ecdysozoa</taxon>
        <taxon>Arthropoda</taxon>
        <taxon>Chelicerata</taxon>
        <taxon>Arachnida</taxon>
        <taxon>Araneae</taxon>
        <taxon>Araneomorphae</taxon>
        <taxon>Entelegynae</taxon>
        <taxon>Araneoidea</taxon>
        <taxon>Araneidae</taxon>
        <taxon>Caerostris</taxon>
    </lineage>
</organism>
<evidence type="ECO:0000313" key="1">
    <source>
        <dbReference type="EMBL" id="GIZ05092.1"/>
    </source>
</evidence>
<evidence type="ECO:0000313" key="2">
    <source>
        <dbReference type="Proteomes" id="UP001054945"/>
    </source>
</evidence>
<keyword evidence="2" id="KW-1185">Reference proteome</keyword>
<accession>A0AAV4YFZ8</accession>
<sequence length="92" mass="10516">MSDIYEDPAILHSGNKEKTIQLSAEVQFVETKPSPKSLEKDNVITAKIKKHLKKRVLLLLNSEFKYCLTNCTIFNKSSLILTTYFLIQSPQT</sequence>